<dbReference type="Proteomes" id="UP001165341">
    <property type="component" value="Unassembled WGS sequence"/>
</dbReference>
<organism evidence="1 2">
    <name type="scientific">Cryobacterium zhongshanensis</name>
    <dbReference type="NCBI Taxonomy" id="2928153"/>
    <lineage>
        <taxon>Bacteria</taxon>
        <taxon>Bacillati</taxon>
        <taxon>Actinomycetota</taxon>
        <taxon>Actinomycetes</taxon>
        <taxon>Micrococcales</taxon>
        <taxon>Microbacteriaceae</taxon>
        <taxon>Cryobacterium</taxon>
    </lineage>
</organism>
<reference evidence="1" key="1">
    <citation type="submission" date="2022-03" db="EMBL/GenBank/DDBJ databases">
        <title>Cryobacterium sp. nov. strain ZS14-85, isolated from Antarctic soil.</title>
        <authorList>
            <person name="Li J."/>
            <person name="Niu G."/>
        </authorList>
    </citation>
    <scope>NUCLEOTIDE SEQUENCE</scope>
    <source>
        <strain evidence="1">ZS14-85</strain>
    </source>
</reference>
<proteinExistence type="predicted"/>
<gene>
    <name evidence="1" type="ORF">MQH31_07005</name>
</gene>
<keyword evidence="2" id="KW-1185">Reference proteome</keyword>
<comment type="caution">
    <text evidence="1">The sequence shown here is derived from an EMBL/GenBank/DDBJ whole genome shotgun (WGS) entry which is preliminary data.</text>
</comment>
<accession>A0AA41QX80</accession>
<sequence>MPTSDKFDQLLSKLAQRTYEGKANWRPGSRDDTYVWSGSAASVVLLTKDNDGLPPYWVRLVDADGRAIEEEIVEPGEDSFDLVTQLYVAARSDALDITSTIDQLLEDLGN</sequence>
<evidence type="ECO:0000313" key="1">
    <source>
        <dbReference type="EMBL" id="MCI4657556.1"/>
    </source>
</evidence>
<evidence type="ECO:0000313" key="2">
    <source>
        <dbReference type="Proteomes" id="UP001165341"/>
    </source>
</evidence>
<dbReference type="AlphaFoldDB" id="A0AA41QX80"/>
<name>A0AA41QX80_9MICO</name>
<dbReference type="EMBL" id="JALGAR010000001">
    <property type="protein sequence ID" value="MCI4657556.1"/>
    <property type="molecule type" value="Genomic_DNA"/>
</dbReference>
<dbReference type="RefSeq" id="WP_243011426.1">
    <property type="nucleotide sequence ID" value="NZ_JALGAR010000001.1"/>
</dbReference>
<protein>
    <submittedName>
        <fullName evidence="1">Uncharacterized protein</fullName>
    </submittedName>
</protein>